<dbReference type="InterPro" id="IPR036366">
    <property type="entry name" value="PGBDSf"/>
</dbReference>
<dbReference type="Gene3D" id="1.10.101.10">
    <property type="entry name" value="PGBD-like superfamily/PGBD"/>
    <property type="match status" value="2"/>
</dbReference>
<organism evidence="3 4">
    <name type="scientific">Corynebacterium qintianiae</name>
    <dbReference type="NCBI Taxonomy" id="2709392"/>
    <lineage>
        <taxon>Bacteria</taxon>
        <taxon>Bacillati</taxon>
        <taxon>Actinomycetota</taxon>
        <taxon>Actinomycetes</taxon>
        <taxon>Mycobacteriales</taxon>
        <taxon>Corynebacteriaceae</taxon>
        <taxon>Corynebacterium</taxon>
    </lineage>
</organism>
<keyword evidence="4" id="KW-1185">Reference proteome</keyword>
<feature type="domain" description="MurNAc-LAA" evidence="2">
    <location>
        <begin position="262"/>
        <end position="377"/>
    </location>
</feature>
<protein>
    <submittedName>
        <fullName evidence="3">N-acetylmuramoyl-L-alanine amidase</fullName>
    </submittedName>
</protein>
<dbReference type="RefSeq" id="WP_196820152.1">
    <property type="nucleotide sequence ID" value="NZ_CP064955.1"/>
</dbReference>
<dbReference type="GO" id="GO:0008745">
    <property type="term" value="F:N-acetylmuramoyl-L-alanine amidase activity"/>
    <property type="evidence" value="ECO:0007669"/>
    <property type="project" value="InterPro"/>
</dbReference>
<dbReference type="InterPro" id="IPR036365">
    <property type="entry name" value="PGBD-like_sf"/>
</dbReference>
<dbReference type="PANTHER" id="PTHR30404:SF0">
    <property type="entry name" value="N-ACETYLMURAMOYL-L-ALANINE AMIDASE AMIC"/>
    <property type="match status" value="1"/>
</dbReference>
<dbReference type="AlphaFoldDB" id="A0A7T0KM44"/>
<sequence length="404" mass="45009">MPDQPEERRPVTEVLRVGDSSARVAEVRSTLARLGMLDGYDGRVGEWNSRQFSREELFFDAHLAECVKAFQQSRGIVPTGEIDTVTLRELREASYTLGARVLSFRPGQVMVGDDVRQLQQQLQELGFYSHRIDGHFNRKTHEALVNYQLNSGLQDDGVCGSDTLHALSLLGRRITGGSAQAIRERERVRQAGPRLSGKRVVIDPSFGLADTGMTVNGPYGDITEEEILWDLAQRVEGRMVAAGMETIFSRPRGDNPSPKARAELANSFSADLIISLQLDRYHNDKANGVATFYFGSELGASSMTGETLSGFIQREIVARTDLRNCFNHGRTWDLLRLSKMPAVEVVAGYLTNPDDVKIVADPRQRDAISEAIVVAVKRLYLLEEDDKPTGTYSFSDLLRQERAM</sequence>
<dbReference type="Pfam" id="PF01520">
    <property type="entry name" value="Amidase_3"/>
    <property type="match status" value="1"/>
</dbReference>
<keyword evidence="1" id="KW-0378">Hydrolase</keyword>
<dbReference type="Proteomes" id="UP000594586">
    <property type="component" value="Chromosome"/>
</dbReference>
<dbReference type="InterPro" id="IPR050695">
    <property type="entry name" value="N-acetylmuramoyl_amidase_3"/>
</dbReference>
<dbReference type="GO" id="GO:0030288">
    <property type="term" value="C:outer membrane-bounded periplasmic space"/>
    <property type="evidence" value="ECO:0007669"/>
    <property type="project" value="TreeGrafter"/>
</dbReference>
<accession>A0A7T0KM44</accession>
<dbReference type="KEGG" id="cqn:G7Y29_10625"/>
<dbReference type="EMBL" id="CP064955">
    <property type="protein sequence ID" value="QPK83256.1"/>
    <property type="molecule type" value="Genomic_DNA"/>
</dbReference>
<proteinExistence type="predicted"/>
<reference evidence="3 4" key="1">
    <citation type="submission" date="2020-11" db="EMBL/GenBank/DDBJ databases">
        <title>Corynebacterium sp. MC1420.</title>
        <authorList>
            <person name="Zhou J."/>
        </authorList>
    </citation>
    <scope>NUCLEOTIDE SEQUENCE [LARGE SCALE GENOMIC DNA]</scope>
    <source>
        <strain evidence="3 4">MC1420</strain>
    </source>
</reference>
<evidence type="ECO:0000313" key="4">
    <source>
        <dbReference type="Proteomes" id="UP000594586"/>
    </source>
</evidence>
<dbReference type="Gene3D" id="3.40.630.40">
    <property type="entry name" value="Zn-dependent exopeptidases"/>
    <property type="match status" value="1"/>
</dbReference>
<evidence type="ECO:0000259" key="2">
    <source>
        <dbReference type="SMART" id="SM00646"/>
    </source>
</evidence>
<dbReference type="SUPFAM" id="SSF47090">
    <property type="entry name" value="PGBD-like"/>
    <property type="match status" value="2"/>
</dbReference>
<dbReference type="GO" id="GO:0009253">
    <property type="term" value="P:peptidoglycan catabolic process"/>
    <property type="evidence" value="ECO:0007669"/>
    <property type="project" value="InterPro"/>
</dbReference>
<evidence type="ECO:0000256" key="1">
    <source>
        <dbReference type="ARBA" id="ARBA00022801"/>
    </source>
</evidence>
<dbReference type="CDD" id="cd02696">
    <property type="entry name" value="MurNAc-LAA"/>
    <property type="match status" value="1"/>
</dbReference>
<dbReference type="PANTHER" id="PTHR30404">
    <property type="entry name" value="N-ACETYLMURAMOYL-L-ALANINE AMIDASE"/>
    <property type="match status" value="1"/>
</dbReference>
<dbReference type="InterPro" id="IPR002508">
    <property type="entry name" value="MurNAc-LAA_cat"/>
</dbReference>
<gene>
    <name evidence="3" type="ORF">G7Y29_10625</name>
</gene>
<name>A0A7T0KM44_9CORY</name>
<dbReference type="SMART" id="SM00646">
    <property type="entry name" value="Ami_3"/>
    <property type="match status" value="1"/>
</dbReference>
<dbReference type="SUPFAM" id="SSF53187">
    <property type="entry name" value="Zn-dependent exopeptidases"/>
    <property type="match status" value="1"/>
</dbReference>
<dbReference type="InterPro" id="IPR002477">
    <property type="entry name" value="Peptidoglycan-bd-like"/>
</dbReference>
<dbReference type="Pfam" id="PF01471">
    <property type="entry name" value="PG_binding_1"/>
    <property type="match status" value="2"/>
</dbReference>
<evidence type="ECO:0000313" key="3">
    <source>
        <dbReference type="EMBL" id="QPK83256.1"/>
    </source>
</evidence>